<evidence type="ECO:0000256" key="6">
    <source>
        <dbReference type="SAM" id="MobiDB-lite"/>
    </source>
</evidence>
<evidence type="ECO:0000256" key="2">
    <source>
        <dbReference type="ARBA" id="ARBA00022475"/>
    </source>
</evidence>
<feature type="transmembrane region" description="Helical" evidence="7">
    <location>
        <begin position="121"/>
        <end position="142"/>
    </location>
</feature>
<accession>A0A6I4W9L0</accession>
<evidence type="ECO:0000256" key="1">
    <source>
        <dbReference type="ARBA" id="ARBA00004651"/>
    </source>
</evidence>
<keyword evidence="10" id="KW-1185">Reference proteome</keyword>
<keyword evidence="3 7" id="KW-0812">Transmembrane</keyword>
<evidence type="ECO:0000256" key="4">
    <source>
        <dbReference type="ARBA" id="ARBA00022989"/>
    </source>
</evidence>
<protein>
    <submittedName>
        <fullName evidence="9">RDD family protein</fullName>
    </submittedName>
</protein>
<feature type="compositionally biased region" description="Low complexity" evidence="6">
    <location>
        <begin position="40"/>
        <end position="49"/>
    </location>
</feature>
<dbReference type="InterPro" id="IPR051791">
    <property type="entry name" value="Pra-immunoreactive"/>
</dbReference>
<feature type="transmembrane region" description="Helical" evidence="7">
    <location>
        <begin position="183"/>
        <end position="201"/>
    </location>
</feature>
<evidence type="ECO:0000256" key="7">
    <source>
        <dbReference type="SAM" id="Phobius"/>
    </source>
</evidence>
<keyword evidence="4 7" id="KW-1133">Transmembrane helix</keyword>
<reference evidence="9 10" key="1">
    <citation type="submission" date="2019-12" db="EMBL/GenBank/DDBJ databases">
        <title>Nocardia macrotermitis sp. nov. and Nocardia aurantia sp. nov., isolated from the gut of the fungus growing-termite Macrotermes natalensis.</title>
        <authorList>
            <person name="Christine B."/>
            <person name="Rene B."/>
        </authorList>
    </citation>
    <scope>NUCLEOTIDE SEQUENCE [LARGE SCALE GENOMIC DNA]</scope>
    <source>
        <strain evidence="9 10">DSM 102126</strain>
    </source>
</reference>
<evidence type="ECO:0000256" key="5">
    <source>
        <dbReference type="ARBA" id="ARBA00023136"/>
    </source>
</evidence>
<keyword evidence="2" id="KW-1003">Cell membrane</keyword>
<evidence type="ECO:0000256" key="3">
    <source>
        <dbReference type="ARBA" id="ARBA00022692"/>
    </source>
</evidence>
<dbReference type="RefSeq" id="WP_161102939.1">
    <property type="nucleotide sequence ID" value="NZ_JBHLYI010000001.1"/>
</dbReference>
<dbReference type="OrthoDB" id="9774993at2"/>
<dbReference type="Proteomes" id="UP000431901">
    <property type="component" value="Unassembled WGS sequence"/>
</dbReference>
<dbReference type="GO" id="GO:0005886">
    <property type="term" value="C:plasma membrane"/>
    <property type="evidence" value="ECO:0007669"/>
    <property type="project" value="UniProtKB-SubCell"/>
</dbReference>
<name>A0A6I4W9L0_9ACTN</name>
<feature type="compositionally biased region" description="Gly residues" evidence="6">
    <location>
        <begin position="1"/>
        <end position="19"/>
    </location>
</feature>
<gene>
    <name evidence="9" type="ORF">GQ466_11970</name>
</gene>
<evidence type="ECO:0000313" key="10">
    <source>
        <dbReference type="Proteomes" id="UP000431901"/>
    </source>
</evidence>
<keyword evidence="5 7" id="KW-0472">Membrane</keyword>
<proteinExistence type="predicted"/>
<dbReference type="InterPro" id="IPR010432">
    <property type="entry name" value="RDD"/>
</dbReference>
<feature type="transmembrane region" description="Helical" evidence="7">
    <location>
        <begin position="207"/>
        <end position="227"/>
    </location>
</feature>
<dbReference type="PANTHER" id="PTHR36115">
    <property type="entry name" value="PROLINE-RICH ANTIGEN HOMOLOG-RELATED"/>
    <property type="match status" value="1"/>
</dbReference>
<dbReference type="EMBL" id="WUTW01000002">
    <property type="protein sequence ID" value="MXQ64756.1"/>
    <property type="molecule type" value="Genomic_DNA"/>
</dbReference>
<dbReference type="AlphaFoldDB" id="A0A6I4W9L0"/>
<feature type="compositionally biased region" description="Pro residues" evidence="6">
    <location>
        <begin position="21"/>
        <end position="39"/>
    </location>
</feature>
<feature type="domain" description="RDD" evidence="8">
    <location>
        <begin position="75"/>
        <end position="241"/>
    </location>
</feature>
<comment type="subcellular location">
    <subcellularLocation>
        <location evidence="1">Cell membrane</location>
        <topology evidence="1">Multi-pass membrane protein</topology>
    </subcellularLocation>
</comment>
<evidence type="ECO:0000313" key="9">
    <source>
        <dbReference type="EMBL" id="MXQ64756.1"/>
    </source>
</evidence>
<evidence type="ECO:0000259" key="8">
    <source>
        <dbReference type="Pfam" id="PF06271"/>
    </source>
</evidence>
<comment type="caution">
    <text evidence="9">The sequence shown here is derived from an EMBL/GenBank/DDBJ whole genome shotgun (WGS) entry which is preliminary data.</text>
</comment>
<dbReference type="Pfam" id="PF06271">
    <property type="entry name" value="RDD"/>
    <property type="match status" value="1"/>
</dbReference>
<feature type="transmembrane region" description="Helical" evidence="7">
    <location>
        <begin position="89"/>
        <end position="109"/>
    </location>
</feature>
<feature type="region of interest" description="Disordered" evidence="6">
    <location>
        <begin position="1"/>
        <end position="49"/>
    </location>
</feature>
<sequence length="253" mass="27518">MSEYSPGGGQQGPQQGGASWGPPPPYHEPAPYQQQPPAPREAATQQWGTDDYSAYESGYESGYEEPAGGGDVQLASIPRRAAARLADNLLVAVFGFALILPFTIGIFGLDTSGKKASTDGAVWNWPIIITLFAVLAVLPFAYEAVQLTMSGRTLGKRLLKLGIVRQDPAGTRLTTAQAILRPAVHQVGYQLGFFFFLILAVKVWDYAFYGVALVVAGTVMAYLWAIWDVPFRQSVHDRLAGTLVVDEREYYEG</sequence>
<organism evidence="9 10">
    <name type="scientific">Actinomadura rayongensis</name>
    <dbReference type="NCBI Taxonomy" id="1429076"/>
    <lineage>
        <taxon>Bacteria</taxon>
        <taxon>Bacillati</taxon>
        <taxon>Actinomycetota</taxon>
        <taxon>Actinomycetes</taxon>
        <taxon>Streptosporangiales</taxon>
        <taxon>Thermomonosporaceae</taxon>
        <taxon>Actinomadura</taxon>
    </lineage>
</organism>